<protein>
    <recommendedName>
        <fullName evidence="5">Biopolymer transport protein ExbD/TolR</fullName>
    </recommendedName>
</protein>
<evidence type="ECO:0008006" key="5">
    <source>
        <dbReference type="Google" id="ProtNLM"/>
    </source>
</evidence>
<dbReference type="OrthoDB" id="1821134at2"/>
<dbReference type="RefSeq" id="WP_074713943.1">
    <property type="nucleotide sequence ID" value="NZ_FNWV01000001.1"/>
</dbReference>
<evidence type="ECO:0000313" key="4">
    <source>
        <dbReference type="Proteomes" id="UP000183190"/>
    </source>
</evidence>
<dbReference type="EMBL" id="FNWV01000001">
    <property type="protein sequence ID" value="SEH37117.1"/>
    <property type="molecule type" value="Genomic_DNA"/>
</dbReference>
<evidence type="ECO:0000313" key="3">
    <source>
        <dbReference type="EMBL" id="SEH37117.1"/>
    </source>
</evidence>
<proteinExistence type="predicted"/>
<keyword evidence="1" id="KW-0175">Coiled coil</keyword>
<keyword evidence="2" id="KW-0472">Membrane</keyword>
<feature type="coiled-coil region" evidence="1">
    <location>
        <begin position="32"/>
        <end position="59"/>
    </location>
</feature>
<evidence type="ECO:0000256" key="1">
    <source>
        <dbReference type="SAM" id="Coils"/>
    </source>
</evidence>
<feature type="transmembrane region" description="Helical" evidence="2">
    <location>
        <begin position="12"/>
        <end position="30"/>
    </location>
</feature>
<organism evidence="3 4">
    <name type="scientific">Ruminococcus flavefaciens</name>
    <dbReference type="NCBI Taxonomy" id="1265"/>
    <lineage>
        <taxon>Bacteria</taxon>
        <taxon>Bacillati</taxon>
        <taxon>Bacillota</taxon>
        <taxon>Clostridia</taxon>
        <taxon>Eubacteriales</taxon>
        <taxon>Oscillospiraceae</taxon>
        <taxon>Ruminococcus</taxon>
    </lineage>
</organism>
<reference evidence="3 4" key="1">
    <citation type="submission" date="2016-10" db="EMBL/GenBank/DDBJ databases">
        <authorList>
            <person name="de Groot N.N."/>
        </authorList>
    </citation>
    <scope>NUCLEOTIDE SEQUENCE [LARGE SCALE GENOMIC DNA]</scope>
    <source>
        <strain evidence="3 4">YAD2003</strain>
    </source>
</reference>
<accession>A0A1H6HMT0</accession>
<keyword evidence="2" id="KW-0812">Transmembrane</keyword>
<sequence>MKIREIILDFTSLLDVTMIILFFFVLYSSIDVENVSEKAKAAEASYTEMQAENEKEQQEWREKASQEWERILTADSNAAANQEALSAYNDGSGLAFNLHEVESGNVWSLSVLSGNKKLNEISSDDQYKLKDKLKESIKKAGFESDDVIIATFTYDGSSYGTAKAVPIIEDAFISLQRDYKGLYFTSINISK</sequence>
<keyword evidence="2" id="KW-1133">Transmembrane helix</keyword>
<dbReference type="Proteomes" id="UP000183190">
    <property type="component" value="Unassembled WGS sequence"/>
</dbReference>
<evidence type="ECO:0000256" key="2">
    <source>
        <dbReference type="SAM" id="Phobius"/>
    </source>
</evidence>
<dbReference type="AlphaFoldDB" id="A0A1H6HMT0"/>
<gene>
    <name evidence="3" type="ORF">SAMN02910265_00080</name>
</gene>
<name>A0A1H6HMT0_RUMFL</name>